<sequence>MNTSERVIVIGSGFGGIASALRARAKGLQVTLVERLDTLGGRAQAFEKDGFKHDAGPTVITAPFLFDELFDLFGKSSTDYYTQVELETWYDFVFEDKKKFSYRGDIEHTYAEIAKFEPNDVAGYKKLLAMSEAIFKIGFEQLSAKPFTSPLEMIKLLPQLIKLKSYQTVYRFVASYIKNPYLQKVFSIHPLLVGGNPYSTTSIYSLIHYLERKWGIHFIMGGTGKLVEGLARLMDEVGIEIITGFDVEQIILDDDTNRVVGIKSTEGTTLETDMVIFNGDPAYAYENLFGGKLDRPLGMKPKAITQYSMGLFVLYFGTEKQFPEVAHHTIWLGSRHKELLKDIFERKVATDDFSLYLHRPTATDSSFAPAGCDSFYVLCPVPNLQSGTDWEKEGPRLRDRIVKSLDSTLLPGLEQCIVSDFFMTPADFQTDYKSLWGAGFSIAPLFSQSAYFRFRNQDPKVDNLFFVGAGTHPGAGLPGVVSSAKVTDVLIDKYLKRNYSNELVETT</sequence>
<evidence type="ECO:0000256" key="1">
    <source>
        <dbReference type="ARBA" id="ARBA00001974"/>
    </source>
</evidence>
<gene>
    <name evidence="11" type="ORF">ABR69_04210</name>
</gene>
<evidence type="ECO:0000256" key="9">
    <source>
        <dbReference type="RuleBase" id="RU362075"/>
    </source>
</evidence>
<comment type="similarity">
    <text evidence="3 9">Belongs to the carotenoid/retinoid oxidoreductase family.</text>
</comment>
<evidence type="ECO:0000256" key="2">
    <source>
        <dbReference type="ARBA" id="ARBA00004829"/>
    </source>
</evidence>
<evidence type="ECO:0000256" key="3">
    <source>
        <dbReference type="ARBA" id="ARBA00006046"/>
    </source>
</evidence>
<reference evidence="11 12" key="1">
    <citation type="submission" date="2015-10" db="EMBL/GenBank/DDBJ databases">
        <title>Metagenome-Assembled Genomes uncover a global brackish microbiome.</title>
        <authorList>
            <person name="Hugerth L.W."/>
            <person name="Larsson J."/>
            <person name="Alneberg J."/>
            <person name="Lindh M.V."/>
            <person name="Legrand C."/>
            <person name="Pinhassi J."/>
            <person name="Andersson A.F."/>
        </authorList>
    </citation>
    <scope>NUCLEOTIDE SEQUENCE [LARGE SCALE GENOMIC DNA]</scope>
    <source>
        <strain evidence="11">BACL4 MAG-120507-bin80</strain>
    </source>
</reference>
<dbReference type="PANTHER" id="PTHR43734">
    <property type="entry name" value="PHYTOENE DESATURASE"/>
    <property type="match status" value="1"/>
</dbReference>
<evidence type="ECO:0000259" key="10">
    <source>
        <dbReference type="Pfam" id="PF01593"/>
    </source>
</evidence>
<dbReference type="GO" id="GO:0016627">
    <property type="term" value="F:oxidoreductase activity, acting on the CH-CH group of donors"/>
    <property type="evidence" value="ECO:0007669"/>
    <property type="project" value="UniProtKB-ARBA"/>
</dbReference>
<dbReference type="GO" id="GO:0016117">
    <property type="term" value="P:carotenoid biosynthetic process"/>
    <property type="evidence" value="ECO:0007669"/>
    <property type="project" value="UniProtKB-KW"/>
</dbReference>
<keyword evidence="4" id="KW-0285">Flavoprotein</keyword>
<dbReference type="AlphaFoldDB" id="A0A0R2SKW1"/>
<keyword evidence="6" id="KW-0274">FAD</keyword>
<keyword evidence="7 9" id="KW-0560">Oxidoreductase</keyword>
<evidence type="ECO:0000313" key="12">
    <source>
        <dbReference type="Proteomes" id="UP000051934"/>
    </source>
</evidence>
<dbReference type="InterPro" id="IPR036188">
    <property type="entry name" value="FAD/NAD-bd_sf"/>
</dbReference>
<comment type="caution">
    <text evidence="11">The sequence shown here is derived from an EMBL/GenBank/DDBJ whole genome shotgun (WGS) entry which is preliminary data.</text>
</comment>
<feature type="domain" description="Amine oxidase" evidence="10">
    <location>
        <begin position="15"/>
        <end position="485"/>
    </location>
</feature>
<dbReference type="Pfam" id="PF01593">
    <property type="entry name" value="Amino_oxidase"/>
    <property type="match status" value="1"/>
</dbReference>
<keyword evidence="5 9" id="KW-0125">Carotenoid biosynthesis</keyword>
<accession>A0A0R2SKW1</accession>
<dbReference type="PROSITE" id="PS00982">
    <property type="entry name" value="PHYTOENE_DH"/>
    <property type="match status" value="1"/>
</dbReference>
<dbReference type="NCBIfam" id="TIGR02734">
    <property type="entry name" value="crtI_fam"/>
    <property type="match status" value="1"/>
</dbReference>
<dbReference type="Proteomes" id="UP000051934">
    <property type="component" value="Unassembled WGS sequence"/>
</dbReference>
<evidence type="ECO:0000256" key="4">
    <source>
        <dbReference type="ARBA" id="ARBA00022630"/>
    </source>
</evidence>
<evidence type="ECO:0000256" key="6">
    <source>
        <dbReference type="ARBA" id="ARBA00022827"/>
    </source>
</evidence>
<evidence type="ECO:0000313" key="11">
    <source>
        <dbReference type="EMBL" id="KRO73437.1"/>
    </source>
</evidence>
<dbReference type="Gene3D" id="3.50.50.60">
    <property type="entry name" value="FAD/NAD(P)-binding domain"/>
    <property type="match status" value="2"/>
</dbReference>
<evidence type="ECO:0000256" key="5">
    <source>
        <dbReference type="ARBA" id="ARBA00022746"/>
    </source>
</evidence>
<proteinExistence type="inferred from homology"/>
<name>A0A0R2SKW1_9GAMM</name>
<comment type="cofactor">
    <cofactor evidence="1">
        <name>FAD</name>
        <dbReference type="ChEBI" id="CHEBI:57692"/>
    </cofactor>
</comment>
<dbReference type="InterPro" id="IPR002937">
    <property type="entry name" value="Amino_oxidase"/>
</dbReference>
<evidence type="ECO:0000256" key="7">
    <source>
        <dbReference type="ARBA" id="ARBA00023002"/>
    </source>
</evidence>
<evidence type="ECO:0000256" key="8">
    <source>
        <dbReference type="ARBA" id="ARBA00031986"/>
    </source>
</evidence>
<dbReference type="PANTHER" id="PTHR43734:SF3">
    <property type="entry name" value="B-CAROTENE KETOLASE"/>
    <property type="match status" value="1"/>
</dbReference>
<dbReference type="InterPro" id="IPR008150">
    <property type="entry name" value="Phytoene_DH_bac_CS"/>
</dbReference>
<organism evidence="11 12">
    <name type="scientific">OM182 bacterium BACL3 MAG-120507-bin80</name>
    <dbReference type="NCBI Taxonomy" id="1655577"/>
    <lineage>
        <taxon>Bacteria</taxon>
        <taxon>Pseudomonadati</taxon>
        <taxon>Pseudomonadota</taxon>
        <taxon>Gammaproteobacteria</taxon>
        <taxon>OMG group</taxon>
        <taxon>OM182 clade</taxon>
    </lineage>
</organism>
<dbReference type="SUPFAM" id="SSF51905">
    <property type="entry name" value="FAD/NAD(P)-binding domain"/>
    <property type="match status" value="1"/>
</dbReference>
<dbReference type="EMBL" id="LIBB01000001">
    <property type="protein sequence ID" value="KRO73437.1"/>
    <property type="molecule type" value="Genomic_DNA"/>
</dbReference>
<comment type="pathway">
    <text evidence="2 9">Carotenoid biosynthesis.</text>
</comment>
<protein>
    <recommendedName>
        <fullName evidence="8">Phytoene dehydrogenase</fullName>
    </recommendedName>
</protein>
<dbReference type="InterPro" id="IPR014105">
    <property type="entry name" value="Carotenoid/retinoid_OxRdtase"/>
</dbReference>